<dbReference type="RefSeq" id="WP_012872432.1">
    <property type="nucleotide sequence ID" value="NC_013523.1"/>
</dbReference>
<evidence type="ECO:0000256" key="11">
    <source>
        <dbReference type="ARBA" id="ARBA00051301"/>
    </source>
</evidence>
<dbReference type="EMBL" id="CP001823">
    <property type="protein sequence ID" value="ACZ39386.1"/>
    <property type="molecule type" value="Genomic_DNA"/>
</dbReference>
<dbReference type="GO" id="GO:0046872">
    <property type="term" value="F:metal ion binding"/>
    <property type="evidence" value="ECO:0007669"/>
    <property type="project" value="UniProtKB-KW"/>
</dbReference>
<dbReference type="GO" id="GO:0009089">
    <property type="term" value="P:lysine biosynthetic process via diaminopimelate"/>
    <property type="evidence" value="ECO:0007669"/>
    <property type="project" value="UniProtKB-UniPathway"/>
</dbReference>
<comment type="cofactor">
    <cofactor evidence="2">
        <name>Zn(2+)</name>
        <dbReference type="ChEBI" id="CHEBI:29105"/>
    </cofactor>
</comment>
<dbReference type="PANTHER" id="PTHR43808">
    <property type="entry name" value="ACETYLORNITHINE DEACETYLASE"/>
    <property type="match status" value="1"/>
</dbReference>
<dbReference type="SUPFAM" id="SSF53187">
    <property type="entry name" value="Zn-dependent exopeptidases"/>
    <property type="match status" value="1"/>
</dbReference>
<evidence type="ECO:0000256" key="7">
    <source>
        <dbReference type="ARBA" id="ARBA00022723"/>
    </source>
</evidence>
<dbReference type="EC" id="3.5.1.18" evidence="5"/>
<dbReference type="Gene3D" id="3.30.70.360">
    <property type="match status" value="1"/>
</dbReference>
<comment type="cofactor">
    <cofactor evidence="1">
        <name>Co(2+)</name>
        <dbReference type="ChEBI" id="CHEBI:48828"/>
    </cofactor>
</comment>
<keyword evidence="14" id="KW-1185">Reference proteome</keyword>
<evidence type="ECO:0000256" key="3">
    <source>
        <dbReference type="ARBA" id="ARBA00005130"/>
    </source>
</evidence>
<dbReference type="KEGG" id="sti:Sthe_1954"/>
<gene>
    <name evidence="13" type="ordered locus">Sthe_1954</name>
</gene>
<reference evidence="13 14" key="2">
    <citation type="journal article" date="2010" name="Stand. Genomic Sci.">
        <title>Complete genome sequence of Desulfohalobium retbaense type strain (HR(100)).</title>
        <authorList>
            <person name="Spring S."/>
            <person name="Nolan M."/>
            <person name="Lapidus A."/>
            <person name="Glavina Del Rio T."/>
            <person name="Copeland A."/>
            <person name="Tice H."/>
            <person name="Cheng J.F."/>
            <person name="Lucas S."/>
            <person name="Land M."/>
            <person name="Chen F."/>
            <person name="Bruce D."/>
            <person name="Goodwin L."/>
            <person name="Pitluck S."/>
            <person name="Ivanova N."/>
            <person name="Mavromatis K."/>
            <person name="Mikhailova N."/>
            <person name="Pati A."/>
            <person name="Chen A."/>
            <person name="Palaniappan K."/>
            <person name="Hauser L."/>
            <person name="Chang Y.J."/>
            <person name="Jeffries C.D."/>
            <person name="Munk C."/>
            <person name="Kiss H."/>
            <person name="Chain P."/>
            <person name="Han C."/>
            <person name="Brettin T."/>
            <person name="Detter J.C."/>
            <person name="Schuler E."/>
            <person name="Goker M."/>
            <person name="Rohde M."/>
            <person name="Bristow J."/>
            <person name="Eisen J.A."/>
            <person name="Markowitz V."/>
            <person name="Hugenholtz P."/>
            <person name="Kyrpides N.C."/>
            <person name="Klenk H.P."/>
        </authorList>
    </citation>
    <scope>NUCLEOTIDE SEQUENCE [LARGE SCALE GENOMIC DNA]</scope>
    <source>
        <strain evidence="14">ATCC 49802 / DSM 20745 / S 6022</strain>
    </source>
</reference>
<dbReference type="FunCoup" id="D1C569">
    <property type="interactions" value="363"/>
</dbReference>
<organism evidence="13 14">
    <name type="scientific">Sphaerobacter thermophilus (strain ATCC 49802 / DSM 20745 / KCCM 41009 / NCIMB 13125 / S 6022)</name>
    <dbReference type="NCBI Taxonomy" id="479434"/>
    <lineage>
        <taxon>Bacteria</taxon>
        <taxon>Pseudomonadati</taxon>
        <taxon>Thermomicrobiota</taxon>
        <taxon>Thermomicrobia</taxon>
        <taxon>Sphaerobacterales</taxon>
        <taxon>Sphaerobacterineae</taxon>
        <taxon>Sphaerobacteraceae</taxon>
        <taxon>Sphaerobacter</taxon>
    </lineage>
</organism>
<keyword evidence="10" id="KW-0170">Cobalt</keyword>
<dbReference type="PANTHER" id="PTHR43808:SF25">
    <property type="entry name" value="PEPTIDASE M20 DIMERISATION DOMAIN-CONTAINING PROTEIN"/>
    <property type="match status" value="1"/>
</dbReference>
<dbReference type="Pfam" id="PF07687">
    <property type="entry name" value="M20_dimer"/>
    <property type="match status" value="1"/>
</dbReference>
<dbReference type="Pfam" id="PF01546">
    <property type="entry name" value="Peptidase_M20"/>
    <property type="match status" value="1"/>
</dbReference>
<dbReference type="HOGENOM" id="CLU_021802_0_0_0"/>
<dbReference type="SUPFAM" id="SSF55031">
    <property type="entry name" value="Bacterial exopeptidase dimerisation domain"/>
    <property type="match status" value="1"/>
</dbReference>
<evidence type="ECO:0000256" key="5">
    <source>
        <dbReference type="ARBA" id="ARBA00011921"/>
    </source>
</evidence>
<dbReference type="Gene3D" id="3.40.630.10">
    <property type="entry name" value="Zn peptidases"/>
    <property type="match status" value="1"/>
</dbReference>
<evidence type="ECO:0000256" key="6">
    <source>
        <dbReference type="ARBA" id="ARBA00016853"/>
    </source>
</evidence>
<dbReference type="Proteomes" id="UP000002027">
    <property type="component" value="Chromosome 1"/>
</dbReference>
<evidence type="ECO:0000256" key="9">
    <source>
        <dbReference type="ARBA" id="ARBA00022833"/>
    </source>
</evidence>
<dbReference type="InterPro" id="IPR011650">
    <property type="entry name" value="Peptidase_M20_dimer"/>
</dbReference>
<dbReference type="eggNOG" id="COG0624">
    <property type="taxonomic scope" value="Bacteria"/>
</dbReference>
<sequence>MIDRVMQAVDDLWDAEVQFLQGLVRRPSTLHHEAEIQNWIARELAEMGLEVDRWEIDPGALKSLPGYSPVEWSYHGRPNLVGTLRGSGGGKSLLLNGHVDVVSVEPIHFWSHDPWGGEIVDGRMYGRGSADMKSGIAAMIFAVKALQRAGVRLKGDVYLNTVIEEECTGAGALSTIARGYRADAVVIPEPFGQTALISQVGVLWARVTVRGAGAHARSASAATNAIFKALPLLQAVKELEAEVNRPEAKPAVWRDIPHPINYNVGQFHAGDWTSTVPAEAVFEVRIGTYPGENLEDVKARFKDRIMEAARRDPWLRDHLPEVIFYAFHAEGADFDPNQEIFAALADAHQAVTGTPIRHEVTTATTDARFFQLYQGVQTTCYGPSGDNLHAADEWVDLESVRSVTKVLARLMMDWCGADA</sequence>
<keyword evidence="9" id="KW-0862">Zinc</keyword>
<comment type="pathway">
    <text evidence="3">Amino-acid biosynthesis; L-lysine biosynthesis via DAP pathway; LL-2,6-diaminopimelate from (S)-tetrahydrodipicolinate (succinylase route): step 3/3.</text>
</comment>
<dbReference type="InterPro" id="IPR001261">
    <property type="entry name" value="ArgE/DapE_CS"/>
</dbReference>
<evidence type="ECO:0000256" key="8">
    <source>
        <dbReference type="ARBA" id="ARBA00022801"/>
    </source>
</evidence>
<evidence type="ECO:0000256" key="2">
    <source>
        <dbReference type="ARBA" id="ARBA00001947"/>
    </source>
</evidence>
<keyword evidence="8" id="KW-0378">Hydrolase</keyword>
<name>D1C569_SPHTD</name>
<dbReference type="UniPathway" id="UPA00034">
    <property type="reaction ID" value="UER00021"/>
</dbReference>
<proteinExistence type="inferred from homology"/>
<reference evidence="14" key="1">
    <citation type="submission" date="2009-11" db="EMBL/GenBank/DDBJ databases">
        <title>The complete chromosome 1 of Sphaerobacter thermophilus DSM 20745.</title>
        <authorList>
            <person name="Lucas S."/>
            <person name="Copeland A."/>
            <person name="Lapidus A."/>
            <person name="Glavina del Rio T."/>
            <person name="Dalin E."/>
            <person name="Tice H."/>
            <person name="Bruce D."/>
            <person name="Goodwin L."/>
            <person name="Pitluck S."/>
            <person name="Kyrpides N."/>
            <person name="Mavromatis K."/>
            <person name="Ivanova N."/>
            <person name="Mikhailova N."/>
            <person name="LaButti K.M."/>
            <person name="Clum A."/>
            <person name="Sun H.I."/>
            <person name="Brettin T."/>
            <person name="Detter J.C."/>
            <person name="Han C."/>
            <person name="Larimer F."/>
            <person name="Land M."/>
            <person name="Hauser L."/>
            <person name="Markowitz V."/>
            <person name="Cheng J.F."/>
            <person name="Hugenholtz P."/>
            <person name="Woyke T."/>
            <person name="Wu D."/>
            <person name="Steenblock K."/>
            <person name="Schneider S."/>
            <person name="Pukall R."/>
            <person name="Goeker M."/>
            <person name="Klenk H.P."/>
            <person name="Eisen J.A."/>
        </authorList>
    </citation>
    <scope>NUCLEOTIDE SEQUENCE [LARGE SCALE GENOMIC DNA]</scope>
    <source>
        <strain evidence="14">ATCC 49802 / DSM 20745 / S 6022</strain>
    </source>
</reference>
<dbReference type="AlphaFoldDB" id="D1C569"/>
<dbReference type="CDD" id="cd03895">
    <property type="entry name" value="M20_ArgE_DapE-like"/>
    <property type="match status" value="1"/>
</dbReference>
<evidence type="ECO:0000313" key="14">
    <source>
        <dbReference type="Proteomes" id="UP000002027"/>
    </source>
</evidence>
<evidence type="ECO:0000256" key="4">
    <source>
        <dbReference type="ARBA" id="ARBA00006247"/>
    </source>
</evidence>
<dbReference type="InterPro" id="IPR050072">
    <property type="entry name" value="Peptidase_M20A"/>
</dbReference>
<evidence type="ECO:0000259" key="12">
    <source>
        <dbReference type="Pfam" id="PF07687"/>
    </source>
</evidence>
<dbReference type="InParanoid" id="D1C569"/>
<dbReference type="OrthoDB" id="9792335at2"/>
<dbReference type="GO" id="GO:0009014">
    <property type="term" value="F:succinyl-diaminopimelate desuccinylase activity"/>
    <property type="evidence" value="ECO:0007669"/>
    <property type="project" value="UniProtKB-EC"/>
</dbReference>
<dbReference type="NCBIfam" id="TIGR01910">
    <property type="entry name" value="DapE-ArgE"/>
    <property type="match status" value="1"/>
</dbReference>
<evidence type="ECO:0000256" key="1">
    <source>
        <dbReference type="ARBA" id="ARBA00001941"/>
    </source>
</evidence>
<dbReference type="NCBIfam" id="NF005306">
    <property type="entry name" value="PRK06837.1"/>
    <property type="match status" value="1"/>
</dbReference>
<comment type="catalytic activity">
    <reaction evidence="11">
        <text>N-succinyl-(2S,6S)-2,6-diaminopimelate + H2O = (2S,6S)-2,6-diaminopimelate + succinate</text>
        <dbReference type="Rhea" id="RHEA:22608"/>
        <dbReference type="ChEBI" id="CHEBI:15377"/>
        <dbReference type="ChEBI" id="CHEBI:30031"/>
        <dbReference type="ChEBI" id="CHEBI:57609"/>
        <dbReference type="ChEBI" id="CHEBI:58087"/>
        <dbReference type="EC" id="3.5.1.18"/>
    </reaction>
</comment>
<evidence type="ECO:0000256" key="10">
    <source>
        <dbReference type="ARBA" id="ARBA00023285"/>
    </source>
</evidence>
<comment type="similarity">
    <text evidence="4">Belongs to the peptidase M20A family.</text>
</comment>
<feature type="domain" description="Peptidase M20 dimerisation" evidence="12">
    <location>
        <begin position="198"/>
        <end position="312"/>
    </location>
</feature>
<dbReference type="InterPro" id="IPR010182">
    <property type="entry name" value="ArgE/DapE"/>
</dbReference>
<dbReference type="InterPro" id="IPR002933">
    <property type="entry name" value="Peptidase_M20"/>
</dbReference>
<dbReference type="InterPro" id="IPR036264">
    <property type="entry name" value="Bact_exopeptidase_dim_dom"/>
</dbReference>
<dbReference type="STRING" id="479434.Sthe_1954"/>
<protein>
    <recommendedName>
        <fullName evidence="6">Probable succinyl-diaminopimelate desuccinylase</fullName>
        <ecNumber evidence="5">3.5.1.18</ecNumber>
    </recommendedName>
</protein>
<accession>D1C569</accession>
<dbReference type="InterPro" id="IPR033687">
    <property type="entry name" value="YodQ-like"/>
</dbReference>
<keyword evidence="7" id="KW-0479">Metal-binding</keyword>
<dbReference type="PROSITE" id="PS00758">
    <property type="entry name" value="ARGE_DAPE_CPG2_1"/>
    <property type="match status" value="1"/>
</dbReference>
<evidence type="ECO:0000313" key="13">
    <source>
        <dbReference type="EMBL" id="ACZ39386.1"/>
    </source>
</evidence>